<dbReference type="Gene3D" id="1.10.12.10">
    <property type="entry name" value="Lyase 2-enoyl-coa Hydratase, Chain A, domain 2"/>
    <property type="match status" value="1"/>
</dbReference>
<proteinExistence type="inferred from homology"/>
<dbReference type="InterPro" id="IPR001753">
    <property type="entry name" value="Enoyl-CoA_hydra/iso"/>
</dbReference>
<dbReference type="InterPro" id="IPR014748">
    <property type="entry name" value="Enoyl-CoA_hydra_C"/>
</dbReference>
<dbReference type="Proteomes" id="UP001149009">
    <property type="component" value="Unassembled WGS sequence"/>
</dbReference>
<dbReference type="EMBL" id="JAODNV010000010">
    <property type="protein sequence ID" value="MCT8990564.1"/>
    <property type="molecule type" value="Genomic_DNA"/>
</dbReference>
<sequence length="260" mass="27809">MASLVLLDRPESGIAVMTLNRPDKLNALSEDMLDQIGAQLDTVENDPSIRVLILTGAGEKAFAAGADIAEYQGGRHDAFRAFQLKGRRVNDRLEALRVPTIAAVNGYALGGGFEIALCCDLIVVSTTARLGLPEGLLGLSPGGGGTQRLLRSLGRHATAELLLTAWRMKGERAYALGLAAALCEPDQLMETALEKARAMLKLAPQALTEMKRLIREGADCSLPAALSLEQEALLRLYGTQDGQEGINAFLEKRSPQFKGV</sequence>
<dbReference type="CDD" id="cd06558">
    <property type="entry name" value="crotonase-like"/>
    <property type="match status" value="1"/>
</dbReference>
<dbReference type="Gene3D" id="3.90.226.10">
    <property type="entry name" value="2-enoyl-CoA Hydratase, Chain A, domain 1"/>
    <property type="match status" value="1"/>
</dbReference>
<dbReference type="SUPFAM" id="SSF52096">
    <property type="entry name" value="ClpP/crotonase"/>
    <property type="match status" value="1"/>
</dbReference>
<protein>
    <submittedName>
        <fullName evidence="4">Enoyl-CoA hydratase-related protein</fullName>
    </submittedName>
</protein>
<comment type="similarity">
    <text evidence="1 3">Belongs to the enoyl-CoA hydratase/isomerase family.</text>
</comment>
<dbReference type="AlphaFoldDB" id="A0A9X2X8V2"/>
<evidence type="ECO:0000256" key="2">
    <source>
        <dbReference type="ARBA" id="ARBA00023239"/>
    </source>
</evidence>
<name>A0A9X2X8V2_9HYPH</name>
<organism evidence="4 5">
    <name type="scientific">Chelativorans petroleitrophicus</name>
    <dbReference type="NCBI Taxonomy" id="2975484"/>
    <lineage>
        <taxon>Bacteria</taxon>
        <taxon>Pseudomonadati</taxon>
        <taxon>Pseudomonadota</taxon>
        <taxon>Alphaproteobacteria</taxon>
        <taxon>Hyphomicrobiales</taxon>
        <taxon>Phyllobacteriaceae</taxon>
        <taxon>Chelativorans</taxon>
    </lineage>
</organism>
<comment type="caution">
    <text evidence="4">The sequence shown here is derived from an EMBL/GenBank/DDBJ whole genome shotgun (WGS) entry which is preliminary data.</text>
</comment>
<evidence type="ECO:0000256" key="3">
    <source>
        <dbReference type="RuleBase" id="RU003707"/>
    </source>
</evidence>
<dbReference type="GO" id="GO:0016829">
    <property type="term" value="F:lyase activity"/>
    <property type="evidence" value="ECO:0007669"/>
    <property type="project" value="UniProtKB-KW"/>
</dbReference>
<keyword evidence="2" id="KW-0456">Lyase</keyword>
<evidence type="ECO:0000313" key="5">
    <source>
        <dbReference type="Proteomes" id="UP001149009"/>
    </source>
</evidence>
<evidence type="ECO:0000313" key="4">
    <source>
        <dbReference type="EMBL" id="MCT8990564.1"/>
    </source>
</evidence>
<evidence type="ECO:0000256" key="1">
    <source>
        <dbReference type="ARBA" id="ARBA00005254"/>
    </source>
</evidence>
<gene>
    <name evidence="4" type="ORF">NYR54_09710</name>
</gene>
<dbReference type="PROSITE" id="PS00166">
    <property type="entry name" value="ENOYL_COA_HYDRATASE"/>
    <property type="match status" value="1"/>
</dbReference>
<dbReference type="InterPro" id="IPR029045">
    <property type="entry name" value="ClpP/crotonase-like_dom_sf"/>
</dbReference>
<keyword evidence="5" id="KW-1185">Reference proteome</keyword>
<dbReference type="InterPro" id="IPR018376">
    <property type="entry name" value="Enoyl-CoA_hyd/isom_CS"/>
</dbReference>
<dbReference type="PANTHER" id="PTHR11941:SF54">
    <property type="entry name" value="ENOYL-COA HYDRATASE, MITOCHONDRIAL"/>
    <property type="match status" value="1"/>
</dbReference>
<reference evidence="4" key="1">
    <citation type="submission" date="2022-08" db="EMBL/GenBank/DDBJ databases">
        <title>Chelativorans sichuanense sp. nov., a paraffin oil-degrading bacterium isolated from a mixture of oil-based drill cuttings and paddy soil.</title>
        <authorList>
            <person name="Yu J."/>
            <person name="Liu H."/>
            <person name="Chen Q."/>
        </authorList>
    </citation>
    <scope>NUCLEOTIDE SEQUENCE</scope>
    <source>
        <strain evidence="4">SCAU 2101</strain>
    </source>
</reference>
<dbReference type="Pfam" id="PF00378">
    <property type="entry name" value="ECH_1"/>
    <property type="match status" value="1"/>
</dbReference>
<dbReference type="FunFam" id="3.90.226.10:FF:000009">
    <property type="entry name" value="Carnitinyl-CoA dehydratase"/>
    <property type="match status" value="1"/>
</dbReference>
<dbReference type="RefSeq" id="WP_261515446.1">
    <property type="nucleotide sequence ID" value="NZ_JAODNV010000010.1"/>
</dbReference>
<dbReference type="GO" id="GO:0006635">
    <property type="term" value="P:fatty acid beta-oxidation"/>
    <property type="evidence" value="ECO:0007669"/>
    <property type="project" value="TreeGrafter"/>
</dbReference>
<accession>A0A9X2X8V2</accession>
<dbReference type="PANTHER" id="PTHR11941">
    <property type="entry name" value="ENOYL-COA HYDRATASE-RELATED"/>
    <property type="match status" value="1"/>
</dbReference>